<evidence type="ECO:0000256" key="2">
    <source>
        <dbReference type="ARBA" id="ARBA00022679"/>
    </source>
</evidence>
<keyword evidence="12" id="KW-1185">Reference proteome</keyword>
<dbReference type="EMBL" id="VTPC01006980">
    <property type="protein sequence ID" value="KAF2894434.1"/>
    <property type="molecule type" value="Genomic_DNA"/>
</dbReference>
<comment type="similarity">
    <text evidence="1">Belongs to the acetyltransferase family.</text>
</comment>
<evidence type="ECO:0000256" key="3">
    <source>
        <dbReference type="ARBA" id="ARBA00022723"/>
    </source>
</evidence>
<comment type="caution">
    <text evidence="11">The sequence shown here is derived from an EMBL/GenBank/DDBJ whole genome shotgun (WGS) entry which is preliminary data.</text>
</comment>
<dbReference type="SMART" id="SM00980">
    <property type="entry name" value="THAP"/>
    <property type="match status" value="1"/>
</dbReference>
<accession>A0A8K0GCF8</accession>
<dbReference type="CDD" id="cd04301">
    <property type="entry name" value="NAT_SF"/>
    <property type="match status" value="1"/>
</dbReference>
<dbReference type="SUPFAM" id="SSF57716">
    <property type="entry name" value="Glucocorticoid receptor-like (DNA-binding domain)"/>
    <property type="match status" value="1"/>
</dbReference>
<dbReference type="InterPro" id="IPR051016">
    <property type="entry name" value="Diverse_Substrate_AcTransf"/>
</dbReference>
<evidence type="ECO:0000313" key="12">
    <source>
        <dbReference type="Proteomes" id="UP000801492"/>
    </source>
</evidence>
<keyword evidence="7" id="KW-0012">Acyltransferase</keyword>
<dbReference type="AlphaFoldDB" id="A0A8K0GCF8"/>
<evidence type="ECO:0000256" key="6">
    <source>
        <dbReference type="ARBA" id="ARBA00023125"/>
    </source>
</evidence>
<keyword evidence="2" id="KW-0808">Transferase</keyword>
<evidence type="ECO:0000259" key="9">
    <source>
        <dbReference type="PROSITE" id="PS50950"/>
    </source>
</evidence>
<dbReference type="InterPro" id="IPR000182">
    <property type="entry name" value="GNAT_dom"/>
</dbReference>
<keyword evidence="6 8" id="KW-0238">DNA-binding</keyword>
<feature type="domain" description="THAP-type" evidence="9">
    <location>
        <begin position="1"/>
        <end position="85"/>
    </location>
</feature>
<evidence type="ECO:0000256" key="8">
    <source>
        <dbReference type="PROSITE-ProRule" id="PRU00309"/>
    </source>
</evidence>
<organism evidence="11 12">
    <name type="scientific">Ignelater luminosus</name>
    <name type="common">Cucubano</name>
    <name type="synonym">Pyrophorus luminosus</name>
    <dbReference type="NCBI Taxonomy" id="2038154"/>
    <lineage>
        <taxon>Eukaryota</taxon>
        <taxon>Metazoa</taxon>
        <taxon>Ecdysozoa</taxon>
        <taxon>Arthropoda</taxon>
        <taxon>Hexapoda</taxon>
        <taxon>Insecta</taxon>
        <taxon>Pterygota</taxon>
        <taxon>Neoptera</taxon>
        <taxon>Endopterygota</taxon>
        <taxon>Coleoptera</taxon>
        <taxon>Polyphaga</taxon>
        <taxon>Elateriformia</taxon>
        <taxon>Elateroidea</taxon>
        <taxon>Elateridae</taxon>
        <taxon>Agrypninae</taxon>
        <taxon>Pyrophorini</taxon>
        <taxon>Ignelater</taxon>
    </lineage>
</organism>
<dbReference type="GO" id="GO:0003677">
    <property type="term" value="F:DNA binding"/>
    <property type="evidence" value="ECO:0007669"/>
    <property type="project" value="UniProtKB-UniRule"/>
</dbReference>
<dbReference type="Proteomes" id="UP000801492">
    <property type="component" value="Unassembled WGS sequence"/>
</dbReference>
<name>A0A8K0GCF8_IGNLU</name>
<dbReference type="OrthoDB" id="7305308at2759"/>
<dbReference type="GO" id="GO:0008270">
    <property type="term" value="F:zinc ion binding"/>
    <property type="evidence" value="ECO:0007669"/>
    <property type="project" value="UniProtKB-KW"/>
</dbReference>
<evidence type="ECO:0000256" key="7">
    <source>
        <dbReference type="ARBA" id="ARBA00023315"/>
    </source>
</evidence>
<evidence type="ECO:0000256" key="1">
    <source>
        <dbReference type="ARBA" id="ARBA00008694"/>
    </source>
</evidence>
<dbReference type="InterPro" id="IPR016181">
    <property type="entry name" value="Acyl_CoA_acyltransferase"/>
</dbReference>
<dbReference type="PROSITE" id="PS50950">
    <property type="entry name" value="ZF_THAP"/>
    <property type="match status" value="1"/>
</dbReference>
<evidence type="ECO:0000256" key="5">
    <source>
        <dbReference type="ARBA" id="ARBA00022833"/>
    </source>
</evidence>
<dbReference type="PROSITE" id="PS51186">
    <property type="entry name" value="GNAT"/>
    <property type="match status" value="1"/>
</dbReference>
<keyword evidence="5" id="KW-0862">Zinc</keyword>
<protein>
    <recommendedName>
        <fullName evidence="13">N-acetyltransferase domain-containing protein</fullName>
    </recommendedName>
</protein>
<sequence length="300" mass="34526">MSRRTTCCVPSCYNPSSPFHRFPRQDDEVYYIWLKRVNNPKLMQLPHSKVYANYRVCDLHFSHYSHLDPKYNKKHLIKRSLPTLKVPDFNEPPTYENSILPYPDSGITNLDTSVDIATNTISTIGLVPPSSAADMSEETKIVVREAKREDMYQVCDLIRALAEFEKLENQMKINAETLIKDGFDTDSPAFKCFVAEVGENNSIIGYALYYTCYSTWLGKSIFLEDLYVTPLYRNCGIGKELILSVAKVAYETSKRLDFHVLSWNPATEFYKSLGAINLTEGEKWQLYRLDENSLNSLFEN</sequence>
<dbReference type="FunFam" id="3.40.630.30:FF:000064">
    <property type="entry name" value="GNAT family acetyltransferase"/>
    <property type="match status" value="1"/>
</dbReference>
<dbReference type="Pfam" id="PF05485">
    <property type="entry name" value="THAP"/>
    <property type="match status" value="1"/>
</dbReference>
<dbReference type="InterPro" id="IPR006612">
    <property type="entry name" value="THAP_Znf"/>
</dbReference>
<evidence type="ECO:0000259" key="10">
    <source>
        <dbReference type="PROSITE" id="PS51186"/>
    </source>
</evidence>
<feature type="domain" description="N-acetyltransferase" evidence="10">
    <location>
        <begin position="141"/>
        <end position="292"/>
    </location>
</feature>
<evidence type="ECO:0000313" key="11">
    <source>
        <dbReference type="EMBL" id="KAF2894434.1"/>
    </source>
</evidence>
<dbReference type="Gene3D" id="3.40.630.30">
    <property type="match status" value="1"/>
</dbReference>
<proteinExistence type="inferred from homology"/>
<dbReference type="Pfam" id="PF00583">
    <property type="entry name" value="Acetyltransf_1"/>
    <property type="match status" value="1"/>
</dbReference>
<reference evidence="11" key="1">
    <citation type="submission" date="2019-08" db="EMBL/GenBank/DDBJ databases">
        <title>The genome of the North American firefly Photinus pyralis.</title>
        <authorList>
            <consortium name="Photinus pyralis genome working group"/>
            <person name="Fallon T.R."/>
            <person name="Sander Lower S.E."/>
            <person name="Weng J.-K."/>
        </authorList>
    </citation>
    <scope>NUCLEOTIDE SEQUENCE</scope>
    <source>
        <strain evidence="11">TRF0915ILg1</strain>
        <tissue evidence="11">Whole body</tissue>
    </source>
</reference>
<dbReference type="SUPFAM" id="SSF55729">
    <property type="entry name" value="Acyl-CoA N-acyltransferases (Nat)"/>
    <property type="match status" value="1"/>
</dbReference>
<dbReference type="GO" id="GO:0008080">
    <property type="term" value="F:N-acetyltransferase activity"/>
    <property type="evidence" value="ECO:0007669"/>
    <property type="project" value="UniProtKB-ARBA"/>
</dbReference>
<evidence type="ECO:0008006" key="13">
    <source>
        <dbReference type="Google" id="ProtNLM"/>
    </source>
</evidence>
<gene>
    <name evidence="11" type="ORF">ILUMI_11741</name>
</gene>
<keyword evidence="3" id="KW-0479">Metal-binding</keyword>
<keyword evidence="4 8" id="KW-0863">Zinc-finger</keyword>
<dbReference type="PANTHER" id="PTHR10545:SF29">
    <property type="entry name" value="GH14572P-RELATED"/>
    <property type="match status" value="1"/>
</dbReference>
<dbReference type="PANTHER" id="PTHR10545">
    <property type="entry name" value="DIAMINE N-ACETYLTRANSFERASE"/>
    <property type="match status" value="1"/>
</dbReference>
<evidence type="ECO:0000256" key="4">
    <source>
        <dbReference type="ARBA" id="ARBA00022771"/>
    </source>
</evidence>